<dbReference type="Pfam" id="PF03118">
    <property type="entry name" value="RNA_pol_A_CTD"/>
    <property type="match status" value="1"/>
</dbReference>
<dbReference type="NCBIfam" id="TIGR00059">
    <property type="entry name" value="L17"/>
    <property type="match status" value="1"/>
</dbReference>
<dbReference type="Gene3D" id="3.40.50.880">
    <property type="match status" value="1"/>
</dbReference>
<dbReference type="GO" id="GO:0022625">
    <property type="term" value="C:cytosolic large ribosomal subunit"/>
    <property type="evidence" value="ECO:0007669"/>
    <property type="project" value="TreeGrafter"/>
</dbReference>
<keyword evidence="13 19" id="KW-0687">Ribonucleoprotein</keyword>
<dbReference type="FunFam" id="3.10.290.10:FF:000001">
    <property type="entry name" value="30S ribosomal protein S4"/>
    <property type="match status" value="1"/>
</dbReference>
<dbReference type="GO" id="GO:0006412">
    <property type="term" value="P:translation"/>
    <property type="evidence" value="ECO:0007669"/>
    <property type="project" value="InterPro"/>
</dbReference>
<dbReference type="OrthoDB" id="6419102at2759"/>
<proteinExistence type="inferred from homology"/>
<dbReference type="SUPFAM" id="SSF56553">
    <property type="entry name" value="Insert subdomain of RNA polymerase alpha subunit"/>
    <property type="match status" value="1"/>
</dbReference>
<sequence>MGIAKTRRAARQLVTHKHILVDGILTNIPSMLLKPGSVVSVRGKSKEVDVIKSNVTAKRDGSKTFGWIEWNGDKMEGRYLAHPEREKIPENINEQLIVELKIIIMSILNFQKPEKILLQKSDDFDGTFEFKPLEQGFGQTIGNSLRRVLLSSLEGYAISAIRIAGVDHEFSTIKGVVEDVVDIILNIKQIRLKPMVITEGSEEEKLYVTISGKDQFVAGDIEASTNTFKIMNPDLYICTLEPNVTLEIEFTVTKGRGYVPADENLPKDASIGVIPVDAIYTPIKKVAYKVESTRVGQRTDYEKLTIELKTDGTIHPEEAIKEASRIMIQHLMLITDENITFNDSSSREDSIVDEHILHMRKLLKTSLEDLDLSVRAYNCLKAAKINSLGEMVRFDMHELLKFRNFGKKSLVEIEELLQQKGLTFGMDLSKYKLDEEKKGHRDALLLNMANSLILHKRINTTLAKAKALRVFVEPILTRSKDNTTHSRRMVFADLQNKAVINELFDVVAPKIADRPGGYCRIIKTGFRKGDAAEIAMIELVDFNDVFVAKVGNAKASNTRRSRRKSGGDSSVSAVAAAAVVAPTLIDEVAGRAAGITGTTFGEVCFNTGMTGYQEIFTDPSYYGQVLVTTNVHIGNYGIKASDTESSKVQIAGLICKNFTNDYSRPMADQDIQHYFEENNLVCIYDIDTRSIVKNIRDKGAMNCIISSEIFELEVLKAKLNEVPSMEGLELASHVTTLEPYSLGDENADVRIAVLDFGTKRNILRSLADRGSYLKVFPAKATLSDMQGFNADGYFLSNGPGDPSSMEYAISTVKEILKLKKPVFGICLGHQILALANDISTYKMHHGHRGANHPVINIQTG</sequence>
<evidence type="ECO:0000256" key="8">
    <source>
        <dbReference type="ARBA" id="ARBA00022695"/>
    </source>
</evidence>
<dbReference type="HAMAP" id="MF_01368">
    <property type="entry name" value="Ribosomal_bL17"/>
    <property type="match status" value="1"/>
</dbReference>
<dbReference type="Gene3D" id="3.30.1360.10">
    <property type="entry name" value="RNA polymerase, RBP11-like subunit"/>
    <property type="match status" value="1"/>
</dbReference>
<dbReference type="PRINTS" id="PR00099">
    <property type="entry name" value="CPSGATASE"/>
</dbReference>
<dbReference type="CDD" id="cd06928">
    <property type="entry name" value="RNAP_alpha_NTD"/>
    <property type="match status" value="1"/>
</dbReference>
<dbReference type="NCBIfam" id="NF003519">
    <property type="entry name" value="PRK05182.2-5"/>
    <property type="match status" value="1"/>
</dbReference>
<dbReference type="InterPro" id="IPR036986">
    <property type="entry name" value="S4_RNA-bd_sf"/>
</dbReference>
<evidence type="ECO:0000313" key="23">
    <source>
        <dbReference type="EMBL" id="CAD7254523.1"/>
    </source>
</evidence>
<dbReference type="GO" id="GO:0004088">
    <property type="term" value="F:carbamoyl-phosphate synthase (glutamine-hydrolyzing) activity"/>
    <property type="evidence" value="ECO:0007669"/>
    <property type="project" value="InterPro"/>
</dbReference>
<dbReference type="NCBIfam" id="NF003516">
    <property type="entry name" value="PRK05182.2-2"/>
    <property type="match status" value="1"/>
</dbReference>
<evidence type="ECO:0000313" key="24">
    <source>
        <dbReference type="Proteomes" id="UP000677054"/>
    </source>
</evidence>
<dbReference type="PROSITE" id="PS01167">
    <property type="entry name" value="RIBOSOMAL_L17"/>
    <property type="match status" value="1"/>
</dbReference>
<dbReference type="InterPro" id="IPR029062">
    <property type="entry name" value="Class_I_gatase-like"/>
</dbReference>
<dbReference type="SUPFAM" id="SSF47789">
    <property type="entry name" value="C-terminal domain of RNA polymerase alpha subunit"/>
    <property type="match status" value="1"/>
</dbReference>
<dbReference type="Gene3D" id="1.10.1050.10">
    <property type="entry name" value="Ribosomal Protein S4 Delta 41, Chain A, domain 1"/>
    <property type="match status" value="1"/>
</dbReference>
<dbReference type="SUPFAM" id="SSF52021">
    <property type="entry name" value="Carbamoyl phosphate synthetase, small subunit N-terminal domain"/>
    <property type="match status" value="1"/>
</dbReference>
<feature type="domain" description="RNA-binding S4" evidence="20">
    <location>
        <begin position="1"/>
        <end position="56"/>
    </location>
</feature>
<dbReference type="AlphaFoldDB" id="A0A7R9AHV2"/>
<dbReference type="NCBIfam" id="TIGR02027">
    <property type="entry name" value="rpoA"/>
    <property type="match status" value="1"/>
</dbReference>
<comment type="catalytic activity">
    <reaction evidence="17">
        <text>RNA(n) + a ribonucleoside 5'-triphosphate = RNA(n+1) + diphosphate</text>
        <dbReference type="Rhea" id="RHEA:21248"/>
        <dbReference type="Rhea" id="RHEA-COMP:14527"/>
        <dbReference type="Rhea" id="RHEA-COMP:17342"/>
        <dbReference type="ChEBI" id="CHEBI:33019"/>
        <dbReference type="ChEBI" id="CHEBI:61557"/>
        <dbReference type="ChEBI" id="CHEBI:140395"/>
        <dbReference type="EC" id="2.7.7.6"/>
    </reaction>
</comment>
<evidence type="ECO:0000256" key="9">
    <source>
        <dbReference type="ARBA" id="ARBA00022730"/>
    </source>
</evidence>
<feature type="domain" description="DNA-directed RNA polymerase RpoA/D/Rpb3-type" evidence="21">
    <location>
        <begin position="125"/>
        <end position="337"/>
    </location>
</feature>
<dbReference type="Pfam" id="PF01193">
    <property type="entry name" value="RNA_pol_L"/>
    <property type="match status" value="1"/>
</dbReference>
<evidence type="ECO:0000256" key="17">
    <source>
        <dbReference type="ARBA" id="ARBA00048552"/>
    </source>
</evidence>
<dbReference type="Pfam" id="PF01479">
    <property type="entry name" value="S4"/>
    <property type="match status" value="1"/>
</dbReference>
<dbReference type="InterPro" id="IPR017926">
    <property type="entry name" value="GATASE"/>
</dbReference>
<accession>A0A7R9AHV2</accession>
<dbReference type="PROSITE" id="PS50889">
    <property type="entry name" value="S4"/>
    <property type="match status" value="1"/>
</dbReference>
<evidence type="ECO:0000256" key="3">
    <source>
        <dbReference type="ARBA" id="ARBA00007465"/>
    </source>
</evidence>
<comment type="similarity">
    <text evidence="4 19">Belongs to the bacterial ribosomal protein bL17 family.</text>
</comment>
<dbReference type="Gene3D" id="2.170.120.12">
    <property type="entry name" value="DNA-directed RNA polymerase, insert domain"/>
    <property type="match status" value="1"/>
</dbReference>
<dbReference type="EC" id="2.7.7.6" evidence="5"/>
<dbReference type="InterPro" id="IPR011262">
    <property type="entry name" value="DNA-dir_RNA_pol_insert"/>
</dbReference>
<keyword evidence="9" id="KW-0699">rRNA-binding</keyword>
<dbReference type="SUPFAM" id="SSF52317">
    <property type="entry name" value="Class I glutamine amidotransferase-like"/>
    <property type="match status" value="1"/>
</dbReference>
<comment type="similarity">
    <text evidence="3">Belongs to the universal ribosomal protein uS4 family.</text>
</comment>
<dbReference type="Pfam" id="PF00117">
    <property type="entry name" value="GATase"/>
    <property type="match status" value="1"/>
</dbReference>
<keyword evidence="10 18" id="KW-0694">RNA-binding</keyword>
<dbReference type="Gene3D" id="3.50.30.20">
    <property type="entry name" value="Carbamoyl-phosphate synthase small subunit, N-terminal domain"/>
    <property type="match status" value="1"/>
</dbReference>
<dbReference type="SUPFAM" id="SSF64263">
    <property type="entry name" value="Prokaryotic ribosomal protein L17"/>
    <property type="match status" value="1"/>
</dbReference>
<dbReference type="EMBL" id="LR909731">
    <property type="protein sequence ID" value="CAD7254523.1"/>
    <property type="molecule type" value="Genomic_DNA"/>
</dbReference>
<evidence type="ECO:0000256" key="11">
    <source>
        <dbReference type="ARBA" id="ARBA00022980"/>
    </source>
</evidence>
<dbReference type="Pfam" id="PF01000">
    <property type="entry name" value="RNA_pol_A_bac"/>
    <property type="match status" value="1"/>
</dbReference>
<dbReference type="PANTHER" id="PTHR14413">
    <property type="entry name" value="RIBOSOMAL PROTEIN L17"/>
    <property type="match status" value="1"/>
</dbReference>
<name>A0A7R9AHV2_9CRUS</name>
<dbReference type="InterPro" id="IPR011773">
    <property type="entry name" value="DNA-dir_RpoA"/>
</dbReference>
<dbReference type="InterPro" id="IPR011263">
    <property type="entry name" value="DNA-dir_RNA_pol_RpoA/D/Rpb3"/>
</dbReference>
<comment type="similarity">
    <text evidence="2">Belongs to the RNA polymerase alpha chain family.</text>
</comment>
<dbReference type="GO" id="GO:0000428">
    <property type="term" value="C:DNA-directed RNA polymerase complex"/>
    <property type="evidence" value="ECO:0007669"/>
    <property type="project" value="UniProtKB-KW"/>
</dbReference>
<dbReference type="InterPro" id="IPR002474">
    <property type="entry name" value="CarbamoylP_synth_ssu_N"/>
</dbReference>
<dbReference type="NCBIfam" id="NF009475">
    <property type="entry name" value="PRK12838.1"/>
    <property type="match status" value="1"/>
</dbReference>
<feature type="non-terminal residue" evidence="23">
    <location>
        <position position="860"/>
    </location>
</feature>
<evidence type="ECO:0000256" key="6">
    <source>
        <dbReference type="ARBA" id="ARBA00022478"/>
    </source>
</evidence>
<keyword evidence="6" id="KW-0240">DNA-directed RNA polymerase</keyword>
<dbReference type="GO" id="GO:0003899">
    <property type="term" value="F:DNA-directed RNA polymerase activity"/>
    <property type="evidence" value="ECO:0007669"/>
    <property type="project" value="UniProtKB-EC"/>
</dbReference>
<evidence type="ECO:0000256" key="1">
    <source>
        <dbReference type="ARBA" id="ARBA00004026"/>
    </source>
</evidence>
<dbReference type="SUPFAM" id="SSF55174">
    <property type="entry name" value="Alpha-L RNA-binding motif"/>
    <property type="match status" value="1"/>
</dbReference>
<dbReference type="SMART" id="SM00662">
    <property type="entry name" value="RPOLD"/>
    <property type="match status" value="1"/>
</dbReference>
<protein>
    <recommendedName>
        <fullName evidence="15">Large ribosomal subunit protein bL17m</fullName>
        <ecNumber evidence="5">2.7.7.6</ecNumber>
    </recommendedName>
    <alternativeName>
        <fullName evidence="16">39S ribosomal protein L17, mitochondrial</fullName>
    </alternativeName>
    <alternativeName>
        <fullName evidence="14">Plastid-encoded RNA polymerase subunit alpha</fullName>
    </alternativeName>
</protein>
<gene>
    <name evidence="23" type="ORF">DSTB1V02_LOCUS14269</name>
</gene>
<dbReference type="EMBL" id="CAJPEV010010213">
    <property type="protein sequence ID" value="CAG0905927.1"/>
    <property type="molecule type" value="Genomic_DNA"/>
</dbReference>
<dbReference type="Gene3D" id="3.10.290.10">
    <property type="entry name" value="RNA-binding S4 domain"/>
    <property type="match status" value="1"/>
</dbReference>
<organism evidence="23">
    <name type="scientific">Darwinula stevensoni</name>
    <dbReference type="NCBI Taxonomy" id="69355"/>
    <lineage>
        <taxon>Eukaryota</taxon>
        <taxon>Metazoa</taxon>
        <taxon>Ecdysozoa</taxon>
        <taxon>Arthropoda</taxon>
        <taxon>Crustacea</taxon>
        <taxon>Oligostraca</taxon>
        <taxon>Ostracoda</taxon>
        <taxon>Podocopa</taxon>
        <taxon>Podocopida</taxon>
        <taxon>Darwinulocopina</taxon>
        <taxon>Darwinuloidea</taxon>
        <taxon>Darwinulidae</taxon>
        <taxon>Darwinula</taxon>
    </lineage>
</organism>
<dbReference type="PRINTS" id="PR00096">
    <property type="entry name" value="GATASE"/>
</dbReference>
<evidence type="ECO:0000256" key="16">
    <source>
        <dbReference type="ARBA" id="ARBA00035413"/>
    </source>
</evidence>
<dbReference type="Proteomes" id="UP000677054">
    <property type="component" value="Unassembled WGS sequence"/>
</dbReference>
<dbReference type="GO" id="GO:0046983">
    <property type="term" value="F:protein dimerization activity"/>
    <property type="evidence" value="ECO:0007669"/>
    <property type="project" value="InterPro"/>
</dbReference>
<dbReference type="PROSITE" id="PS51273">
    <property type="entry name" value="GATASE_TYPE_1"/>
    <property type="match status" value="1"/>
</dbReference>
<evidence type="ECO:0000256" key="13">
    <source>
        <dbReference type="ARBA" id="ARBA00023274"/>
    </source>
</evidence>
<evidence type="ECO:0000259" key="21">
    <source>
        <dbReference type="SMART" id="SM00662"/>
    </source>
</evidence>
<dbReference type="InterPro" id="IPR011260">
    <property type="entry name" value="RNAP_asu_C"/>
</dbReference>
<dbReference type="GO" id="GO:0003735">
    <property type="term" value="F:structural constituent of ribosome"/>
    <property type="evidence" value="ECO:0007669"/>
    <property type="project" value="InterPro"/>
</dbReference>
<dbReference type="InterPro" id="IPR036603">
    <property type="entry name" value="RBP11-like"/>
</dbReference>
<evidence type="ECO:0000259" key="22">
    <source>
        <dbReference type="SMART" id="SM01097"/>
    </source>
</evidence>
<keyword evidence="12" id="KW-0804">Transcription</keyword>
<dbReference type="Gene3D" id="1.10.150.20">
    <property type="entry name" value="5' to 3' exonuclease, C-terminal subdomain"/>
    <property type="match status" value="1"/>
</dbReference>
<dbReference type="InterPro" id="IPR036373">
    <property type="entry name" value="Ribosomal_bL17_sf"/>
</dbReference>
<keyword evidence="11 19" id="KW-0689">Ribosomal protein</keyword>
<dbReference type="SUPFAM" id="SSF55257">
    <property type="entry name" value="RBP11-like subunits of RNA polymerase"/>
    <property type="match status" value="1"/>
</dbReference>
<dbReference type="GO" id="GO:0006541">
    <property type="term" value="P:glutamine metabolic process"/>
    <property type="evidence" value="ECO:0007669"/>
    <property type="project" value="InterPro"/>
</dbReference>
<reference evidence="23" key="1">
    <citation type="submission" date="2020-11" db="EMBL/GenBank/DDBJ databases">
        <authorList>
            <person name="Tran Van P."/>
        </authorList>
    </citation>
    <scope>NUCLEOTIDE SEQUENCE</scope>
</reference>
<dbReference type="PANTHER" id="PTHR14413:SF16">
    <property type="entry name" value="LARGE RIBOSOMAL SUBUNIT PROTEIN BL17M"/>
    <property type="match status" value="1"/>
</dbReference>
<dbReference type="GO" id="GO:0006207">
    <property type="term" value="P:'de novo' pyrimidine nucleobase biosynthetic process"/>
    <property type="evidence" value="ECO:0007669"/>
    <property type="project" value="InterPro"/>
</dbReference>
<evidence type="ECO:0000256" key="19">
    <source>
        <dbReference type="RuleBase" id="RU000660"/>
    </source>
</evidence>
<dbReference type="HAMAP" id="MF_00059">
    <property type="entry name" value="RNApol_bact_RpoA"/>
    <property type="match status" value="1"/>
</dbReference>
<dbReference type="InterPro" id="IPR006274">
    <property type="entry name" value="CarbamoylP_synth_ssu"/>
</dbReference>
<dbReference type="InterPro" id="IPR036480">
    <property type="entry name" value="CarbP_synth_ssu_N_sf"/>
</dbReference>
<keyword evidence="7" id="KW-0808">Transferase</keyword>
<dbReference type="InterPro" id="IPR002942">
    <property type="entry name" value="S4_RNA-bd"/>
</dbReference>
<keyword evidence="8" id="KW-0548">Nucleotidyltransferase</keyword>
<evidence type="ECO:0000256" key="14">
    <source>
        <dbReference type="ARBA" id="ARBA00031776"/>
    </source>
</evidence>
<keyword evidence="24" id="KW-1185">Reference proteome</keyword>
<evidence type="ECO:0000256" key="2">
    <source>
        <dbReference type="ARBA" id="ARBA00007123"/>
    </source>
</evidence>
<comment type="function">
    <text evidence="1">DNA-dependent RNA polymerase catalyzes the transcription of DNA into RNA using the four ribonucleoside triphosphates as substrates.</text>
</comment>
<evidence type="ECO:0000259" key="20">
    <source>
        <dbReference type="SMART" id="SM00363"/>
    </source>
</evidence>
<evidence type="ECO:0000256" key="18">
    <source>
        <dbReference type="PROSITE-ProRule" id="PRU00182"/>
    </source>
</evidence>
<dbReference type="Pfam" id="PF01196">
    <property type="entry name" value="Ribosomal_L17"/>
    <property type="match status" value="1"/>
</dbReference>
<dbReference type="GO" id="GO:0019843">
    <property type="term" value="F:rRNA binding"/>
    <property type="evidence" value="ECO:0007669"/>
    <property type="project" value="UniProtKB-KW"/>
</dbReference>
<evidence type="ECO:0000256" key="15">
    <source>
        <dbReference type="ARBA" id="ARBA00035290"/>
    </source>
</evidence>
<dbReference type="SMART" id="SM00363">
    <property type="entry name" value="S4"/>
    <property type="match status" value="1"/>
</dbReference>
<dbReference type="Gene3D" id="3.90.1030.10">
    <property type="entry name" value="Ribosomal protein L17"/>
    <property type="match status" value="1"/>
</dbReference>
<dbReference type="CDD" id="cd00165">
    <property type="entry name" value="S4"/>
    <property type="match status" value="1"/>
</dbReference>
<dbReference type="GO" id="GO:0003677">
    <property type="term" value="F:DNA binding"/>
    <property type="evidence" value="ECO:0007669"/>
    <property type="project" value="InterPro"/>
</dbReference>
<dbReference type="SMART" id="SM01097">
    <property type="entry name" value="CPSase_sm_chain"/>
    <property type="match status" value="1"/>
</dbReference>
<dbReference type="FunFam" id="2.170.120.12:FF:000001">
    <property type="entry name" value="DNA-directed RNA polymerase subunit alpha"/>
    <property type="match status" value="1"/>
</dbReference>
<dbReference type="InterPro" id="IPR047859">
    <property type="entry name" value="Ribosomal_bL17_CS"/>
</dbReference>
<evidence type="ECO:0000256" key="10">
    <source>
        <dbReference type="ARBA" id="ARBA00022884"/>
    </source>
</evidence>
<dbReference type="GO" id="GO:0006351">
    <property type="term" value="P:DNA-templated transcription"/>
    <property type="evidence" value="ECO:0007669"/>
    <property type="project" value="InterPro"/>
</dbReference>
<dbReference type="InterPro" id="IPR000456">
    <property type="entry name" value="Ribosomal_bL17"/>
</dbReference>
<evidence type="ECO:0000256" key="4">
    <source>
        <dbReference type="ARBA" id="ARBA00008777"/>
    </source>
</evidence>
<dbReference type="NCBIfam" id="NF003513">
    <property type="entry name" value="PRK05182.1-2"/>
    <property type="match status" value="1"/>
</dbReference>
<evidence type="ECO:0000256" key="5">
    <source>
        <dbReference type="ARBA" id="ARBA00012418"/>
    </source>
</evidence>
<feature type="domain" description="Carbamoyl-phosphate synthase small subunit N-terminal" evidence="22">
    <location>
        <begin position="580"/>
        <end position="706"/>
    </location>
</feature>
<dbReference type="Pfam" id="PF00988">
    <property type="entry name" value="CPSase_sm_chain"/>
    <property type="match status" value="1"/>
</dbReference>
<evidence type="ECO:0000256" key="12">
    <source>
        <dbReference type="ARBA" id="ARBA00023163"/>
    </source>
</evidence>
<evidence type="ECO:0000256" key="7">
    <source>
        <dbReference type="ARBA" id="ARBA00022679"/>
    </source>
</evidence>
<dbReference type="NCBIfam" id="TIGR01368">
    <property type="entry name" value="CPSaseIIsmall"/>
    <property type="match status" value="1"/>
</dbReference>
<dbReference type="InterPro" id="IPR036643">
    <property type="entry name" value="RNApol_insert_sf"/>
</dbReference>